<comment type="caution">
    <text evidence="2">The sequence shown here is derived from an EMBL/GenBank/DDBJ whole genome shotgun (WGS) entry which is preliminary data.</text>
</comment>
<reference evidence="3" key="1">
    <citation type="journal article" date="2019" name="Int. J. Syst. Evol. Microbiol.">
        <title>The Global Catalogue of Microorganisms (GCM) 10K type strain sequencing project: providing services to taxonomists for standard genome sequencing and annotation.</title>
        <authorList>
            <consortium name="The Broad Institute Genomics Platform"/>
            <consortium name="The Broad Institute Genome Sequencing Center for Infectious Disease"/>
            <person name="Wu L."/>
            <person name="Ma J."/>
        </authorList>
    </citation>
    <scope>NUCLEOTIDE SEQUENCE [LARGE SCALE GENOMIC DNA]</scope>
    <source>
        <strain evidence="3">JCM 11590</strain>
    </source>
</reference>
<evidence type="ECO:0000313" key="2">
    <source>
        <dbReference type="EMBL" id="GGJ01479.1"/>
    </source>
</evidence>
<dbReference type="PROSITE" id="PS51257">
    <property type="entry name" value="PROKAR_LIPOPROTEIN"/>
    <property type="match status" value="1"/>
</dbReference>
<protein>
    <recommendedName>
        <fullName evidence="4">Bacterial virulence factor lipase N-terminal domain-containing protein</fullName>
    </recommendedName>
</protein>
<keyword evidence="3" id="KW-1185">Reference proteome</keyword>
<gene>
    <name evidence="2" type="ORF">GCM10009083_17820</name>
</gene>
<dbReference type="InterPro" id="IPR029058">
    <property type="entry name" value="AB_hydrolase_fold"/>
</dbReference>
<sequence length="778" mass="81513">MSVRKRASLVGLCSIVPLVLGGCLSSGGGSSSKAPDPAEPGAPDSTFVALFNPATEDLPFPTNLPFLGTEDGTLNIHVDGLEGSALVLASQMNDLDGWSTVSPVEVRFASEVDPASLDGQFEVLRSTLSSAATAQLLCDAAESYRTEGAAAAITRINAAVAEGAHEPLSGHLVPAPTFTCSERATDNFAISVSATDPTTVLLKPLTPLAAANEQDCLTGSGNFYNEVIAPSDLDTLAFSNGYVVVVRDGLQSEEGEAVVPDQTYATLRDTPADELPVALAPLASTYQPTFDILEEAGIDPSTTTLSFSFSTQSITHALEHIATNLQPRASAFRPGAPMGVFQAHAGLMFDVPYYLGNKPANVGNRDNPTPPAEAATVLSGQWSNASGQGVNRFDPAPVASQQVHLPVLVTIPTGTMPAEGWPVAIYQHGLTSNRGAALGLAPLFAAEGWAMIAIDHPLHGILPTDQWAALMDPANERHFFIDMDGDGVPDSSGAHATPLTSPATTRDVRRQTVADLLHLLASLPDMDVAGHRFDTDRVGYVGISMGGVIGSMFAGIAGDQVKAYSLNVPGGGMAKMFDGSPIFAGRARPALAAEGLEFGTRAYEDFLNRGQVIEDSGDPINYARHIAEGNAAIYVSEMVGDATSNPLTPPDLVLPNNLMNGPLYNGLFQAMGLSDTQVAETAPLSGTEPLWRNMELTPLTAGTATEQPIRRVARIAGGSHYSLHMPGRPPAMDAISAVLPVQNGQEAMEAVQRHTLQLLTSLGTELDTTAQEEAILVE</sequence>
<dbReference type="Proteomes" id="UP000633263">
    <property type="component" value="Unassembled WGS sequence"/>
</dbReference>
<feature type="signal peptide" evidence="1">
    <location>
        <begin position="1"/>
        <end position="21"/>
    </location>
</feature>
<evidence type="ECO:0008006" key="4">
    <source>
        <dbReference type="Google" id="ProtNLM"/>
    </source>
</evidence>
<dbReference type="SUPFAM" id="SSF53474">
    <property type="entry name" value="alpha/beta-Hydrolases"/>
    <property type="match status" value="1"/>
</dbReference>
<dbReference type="Gene3D" id="3.40.50.1820">
    <property type="entry name" value="alpha/beta hydrolase"/>
    <property type="match status" value="1"/>
</dbReference>
<organism evidence="2 3">
    <name type="scientific">Halopseudomonas pertucinogena</name>
    <dbReference type="NCBI Taxonomy" id="86175"/>
    <lineage>
        <taxon>Bacteria</taxon>
        <taxon>Pseudomonadati</taxon>
        <taxon>Pseudomonadota</taxon>
        <taxon>Gammaproteobacteria</taxon>
        <taxon>Pseudomonadales</taxon>
        <taxon>Pseudomonadaceae</taxon>
        <taxon>Halopseudomonas</taxon>
    </lineage>
</organism>
<proteinExistence type="predicted"/>
<evidence type="ECO:0000313" key="3">
    <source>
        <dbReference type="Proteomes" id="UP000633263"/>
    </source>
</evidence>
<evidence type="ECO:0000256" key="1">
    <source>
        <dbReference type="SAM" id="SignalP"/>
    </source>
</evidence>
<dbReference type="RefSeq" id="WP_188636275.1">
    <property type="nucleotide sequence ID" value="NZ_BMNN01000003.1"/>
</dbReference>
<keyword evidence="1" id="KW-0732">Signal</keyword>
<dbReference type="EMBL" id="BMNN01000003">
    <property type="protein sequence ID" value="GGJ01479.1"/>
    <property type="molecule type" value="Genomic_DNA"/>
</dbReference>
<name>A0ABQ2CPT5_9GAMM</name>
<accession>A0ABQ2CPT5</accession>
<feature type="chain" id="PRO_5045241331" description="Bacterial virulence factor lipase N-terminal domain-containing protein" evidence="1">
    <location>
        <begin position="22"/>
        <end position="778"/>
    </location>
</feature>